<keyword evidence="1" id="KW-0805">Transcription regulation</keyword>
<dbReference type="GO" id="GO:0005634">
    <property type="term" value="C:nucleus"/>
    <property type="evidence" value="ECO:0007669"/>
    <property type="project" value="TreeGrafter"/>
</dbReference>
<feature type="compositionally biased region" description="Basic and acidic residues" evidence="3">
    <location>
        <begin position="368"/>
        <end position="383"/>
    </location>
</feature>
<gene>
    <name evidence="5" type="ORF">A1Q1_07123</name>
</gene>
<feature type="compositionally biased region" description="Polar residues" evidence="3">
    <location>
        <begin position="384"/>
        <end position="399"/>
    </location>
</feature>
<dbReference type="OrthoDB" id="25790at2759"/>
<dbReference type="InterPro" id="IPR036915">
    <property type="entry name" value="Cyclin-like_sf"/>
</dbReference>
<accession>J5TN01</accession>
<dbReference type="Pfam" id="PF00382">
    <property type="entry name" value="TFIIB"/>
    <property type="match status" value="2"/>
</dbReference>
<dbReference type="GO" id="GO:0070897">
    <property type="term" value="P:transcription preinitiation complex assembly"/>
    <property type="evidence" value="ECO:0007669"/>
    <property type="project" value="InterPro"/>
</dbReference>
<dbReference type="EMBL" id="ALBS01000048">
    <property type="protein sequence ID" value="EJT51711.1"/>
    <property type="molecule type" value="Genomic_DNA"/>
</dbReference>
<evidence type="ECO:0000256" key="1">
    <source>
        <dbReference type="ARBA" id="ARBA00023015"/>
    </source>
</evidence>
<dbReference type="AlphaFoldDB" id="J5TN01"/>
<evidence type="ECO:0000313" key="5">
    <source>
        <dbReference type="EMBL" id="EJT51711.1"/>
    </source>
</evidence>
<dbReference type="InterPro" id="IPR000812">
    <property type="entry name" value="TFIIB"/>
</dbReference>
<feature type="domain" description="Cyclin-like" evidence="4">
    <location>
        <begin position="121"/>
        <end position="202"/>
    </location>
</feature>
<dbReference type="GeneID" id="25990635"/>
<evidence type="ECO:0000256" key="2">
    <source>
        <dbReference type="ARBA" id="ARBA00023163"/>
    </source>
</evidence>
<sequence>MNGVAGPKAPVGKYGQPIVPDLAVRHLCPNCRTDPPNIIEEYSHGDLTFAGDEGGDDPSRVGGPSNPLLGHAPLETSISGRDGRTGMSRDLQRAQNRANQQATATASGTRSTPAQLQAAFSRINEVCDSMQLPRSIAERAQHAYVIGDEQSVSKGKHPDTIIAACVLFACRAAGAARSFREVGKAVKVPKADLGKVFNELRMVVMAEQQRRGISQPQGFSSASESTEGMLGRFCNYLDLGNTIFNASKHIAVTAVKKSCIDGRSPLSIAAGVLFFTCILFENSSTPKEISGVAGVSESTIKLITKKIAEDVDKVIRPEWVSNLLKNVALVHRSLYQKTQYPDGYRNLASLGKAKEKSSRSATPSQPAADKEKKAKDEAKENGSKLKNGTTANGDSNGNEASKKEDVKGDSKADTPEVIVV</sequence>
<keyword evidence="5" id="KW-0396">Initiation factor</keyword>
<evidence type="ECO:0000259" key="4">
    <source>
        <dbReference type="SMART" id="SM00385"/>
    </source>
</evidence>
<dbReference type="VEuPathDB" id="FungiDB:A1Q1_07123"/>
<dbReference type="Gene3D" id="1.10.472.10">
    <property type="entry name" value="Cyclin-like"/>
    <property type="match status" value="1"/>
</dbReference>
<feature type="compositionally biased region" description="Basic and acidic residues" evidence="3">
    <location>
        <begin position="400"/>
        <end position="414"/>
    </location>
</feature>
<dbReference type="PRINTS" id="PR00685">
    <property type="entry name" value="TIFACTORIIB"/>
</dbReference>
<dbReference type="GO" id="GO:0016251">
    <property type="term" value="F:RNA polymerase II general transcription initiation factor activity"/>
    <property type="evidence" value="ECO:0007669"/>
    <property type="project" value="TreeGrafter"/>
</dbReference>
<dbReference type="Proteomes" id="UP000002748">
    <property type="component" value="Unassembled WGS sequence"/>
</dbReference>
<dbReference type="SUPFAM" id="SSF47954">
    <property type="entry name" value="Cyclin-like"/>
    <property type="match status" value="2"/>
</dbReference>
<dbReference type="GO" id="GO:0097550">
    <property type="term" value="C:transcription preinitiation complex"/>
    <property type="evidence" value="ECO:0007669"/>
    <property type="project" value="TreeGrafter"/>
</dbReference>
<reference evidence="5 6" key="1">
    <citation type="journal article" date="2012" name="Eukaryot. Cell">
        <title>Draft genome sequence of CBS 2479, the standard type strain of Trichosporon asahii.</title>
        <authorList>
            <person name="Yang R.Y."/>
            <person name="Li H.T."/>
            <person name="Zhu H."/>
            <person name="Zhou G.P."/>
            <person name="Wang M."/>
            <person name="Wang L."/>
        </authorList>
    </citation>
    <scope>NUCLEOTIDE SEQUENCE [LARGE SCALE GENOMIC DNA]</scope>
    <source>
        <strain evidence="6">ATCC 90039 / CBS 2479 / JCM 2466 / KCTC 7840 / NCYC 2677 / UAMH 7654</strain>
    </source>
</reference>
<evidence type="ECO:0000313" key="6">
    <source>
        <dbReference type="Proteomes" id="UP000002748"/>
    </source>
</evidence>
<dbReference type="RefSeq" id="XP_014182847.1">
    <property type="nucleotide sequence ID" value="XM_014327372.1"/>
</dbReference>
<protein>
    <submittedName>
        <fullName evidence="5">Transcription initiation factor IIB</fullName>
    </submittedName>
</protein>
<dbReference type="GO" id="GO:0003743">
    <property type="term" value="F:translation initiation factor activity"/>
    <property type="evidence" value="ECO:0007669"/>
    <property type="project" value="UniProtKB-KW"/>
</dbReference>
<dbReference type="Gene3D" id="1.10.472.170">
    <property type="match status" value="1"/>
</dbReference>
<dbReference type="GO" id="GO:0006367">
    <property type="term" value="P:transcription initiation at RNA polymerase II promoter"/>
    <property type="evidence" value="ECO:0007669"/>
    <property type="project" value="TreeGrafter"/>
</dbReference>
<evidence type="ECO:0000256" key="3">
    <source>
        <dbReference type="SAM" id="MobiDB-lite"/>
    </source>
</evidence>
<keyword evidence="5" id="KW-0648">Protein biosynthesis</keyword>
<dbReference type="HOGENOM" id="CLU_043736_1_0_1"/>
<feature type="domain" description="Cyclin-like" evidence="4">
    <location>
        <begin position="228"/>
        <end position="309"/>
    </location>
</feature>
<proteinExistence type="predicted"/>
<feature type="region of interest" description="Disordered" evidence="3">
    <location>
        <begin position="351"/>
        <end position="420"/>
    </location>
</feature>
<comment type="caution">
    <text evidence="5">The sequence shown here is derived from an EMBL/GenBank/DDBJ whole genome shotgun (WGS) entry which is preliminary data.</text>
</comment>
<feature type="compositionally biased region" description="Low complexity" evidence="3">
    <location>
        <begin position="93"/>
        <end position="106"/>
    </location>
</feature>
<dbReference type="PANTHER" id="PTHR11618">
    <property type="entry name" value="TRANSCRIPTION INITIATION FACTOR IIB-RELATED"/>
    <property type="match status" value="1"/>
</dbReference>
<dbReference type="PANTHER" id="PTHR11618:SF13">
    <property type="entry name" value="TRANSCRIPTION INITIATION FACTOR IIB"/>
    <property type="match status" value="1"/>
</dbReference>
<organism evidence="5 6">
    <name type="scientific">Trichosporon asahii var. asahii (strain ATCC 90039 / CBS 2479 / JCM 2466 / KCTC 7840 / NBRC 103889/ NCYC 2677 / UAMH 7654)</name>
    <name type="common">Yeast</name>
    <dbReference type="NCBI Taxonomy" id="1186058"/>
    <lineage>
        <taxon>Eukaryota</taxon>
        <taxon>Fungi</taxon>
        <taxon>Dikarya</taxon>
        <taxon>Basidiomycota</taxon>
        <taxon>Agaricomycotina</taxon>
        <taxon>Tremellomycetes</taxon>
        <taxon>Trichosporonales</taxon>
        <taxon>Trichosporonaceae</taxon>
        <taxon>Trichosporon</taxon>
    </lineage>
</organism>
<dbReference type="InterPro" id="IPR013763">
    <property type="entry name" value="Cyclin-like_dom"/>
</dbReference>
<feature type="region of interest" description="Disordered" evidence="3">
    <location>
        <begin position="47"/>
        <end position="113"/>
    </location>
</feature>
<dbReference type="KEGG" id="tasa:A1Q1_07123"/>
<dbReference type="InterPro" id="IPR013150">
    <property type="entry name" value="TFIIB_cyclin"/>
</dbReference>
<keyword evidence="2" id="KW-0804">Transcription</keyword>
<dbReference type="GO" id="GO:0017025">
    <property type="term" value="F:TBP-class protein binding"/>
    <property type="evidence" value="ECO:0007669"/>
    <property type="project" value="InterPro"/>
</dbReference>
<dbReference type="SMART" id="SM00385">
    <property type="entry name" value="CYCLIN"/>
    <property type="match status" value="2"/>
</dbReference>
<name>J5TN01_TRIAS</name>